<gene>
    <name evidence="1" type="ORF">GCM10017581_010960</name>
</gene>
<evidence type="ECO:0000313" key="2">
    <source>
        <dbReference type="Proteomes" id="UP001143480"/>
    </source>
</evidence>
<dbReference type="PANTHER" id="PTHR40037:SF1">
    <property type="entry name" value="PHOSPHOESTERASE SAOUHSC_00951-RELATED"/>
    <property type="match status" value="1"/>
</dbReference>
<sequence>MTVRVVAIFPEVDTAAVEGFRARWDPLAAVVPAHITVAFPFGWDRPASALADALEPVLTACPAFALALTTPVVWEDEYLFLLVGDGHEQVTRLHEAIYRQVLPEAQRPSDFVPHMTIGRQAHPKAMRAAMHDAADLDLPLVGRALSLTVYRRQDDGTRIRELDMPLGSVS</sequence>
<dbReference type="Proteomes" id="UP001143480">
    <property type="component" value="Unassembled WGS sequence"/>
</dbReference>
<reference evidence="1" key="2">
    <citation type="submission" date="2023-01" db="EMBL/GenBank/DDBJ databases">
        <authorList>
            <person name="Sun Q."/>
            <person name="Evtushenko L."/>
        </authorList>
    </citation>
    <scope>NUCLEOTIDE SEQUENCE</scope>
    <source>
        <strain evidence="1">VKM Ac-1321</strain>
    </source>
</reference>
<evidence type="ECO:0000313" key="1">
    <source>
        <dbReference type="EMBL" id="GLK99355.1"/>
    </source>
</evidence>
<dbReference type="Gene3D" id="3.90.1140.10">
    <property type="entry name" value="Cyclic phosphodiesterase"/>
    <property type="match status" value="1"/>
</dbReference>
<dbReference type="AlphaFoldDB" id="A0A9W6KC12"/>
<dbReference type="InterPro" id="IPR050580">
    <property type="entry name" value="2H_phosphoesterase_YjcG-like"/>
</dbReference>
<organism evidence="1 2">
    <name type="scientific">Dactylosporangium matsuzakiense</name>
    <dbReference type="NCBI Taxonomy" id="53360"/>
    <lineage>
        <taxon>Bacteria</taxon>
        <taxon>Bacillati</taxon>
        <taxon>Actinomycetota</taxon>
        <taxon>Actinomycetes</taxon>
        <taxon>Micromonosporales</taxon>
        <taxon>Micromonosporaceae</taxon>
        <taxon>Dactylosporangium</taxon>
    </lineage>
</organism>
<protein>
    <recommendedName>
        <fullName evidence="3">2'-5' RNA ligase</fullName>
    </recommendedName>
</protein>
<dbReference type="SUPFAM" id="SSF55144">
    <property type="entry name" value="LigT-like"/>
    <property type="match status" value="1"/>
</dbReference>
<comment type="caution">
    <text evidence="1">The sequence shown here is derived from an EMBL/GenBank/DDBJ whole genome shotgun (WGS) entry which is preliminary data.</text>
</comment>
<dbReference type="PANTHER" id="PTHR40037">
    <property type="entry name" value="PHOSPHOESTERASE YJCG-RELATED"/>
    <property type="match status" value="1"/>
</dbReference>
<accession>A0A9W6KC12</accession>
<dbReference type="EMBL" id="BSFP01000003">
    <property type="protein sequence ID" value="GLK99355.1"/>
    <property type="molecule type" value="Genomic_DNA"/>
</dbReference>
<name>A0A9W6KC12_9ACTN</name>
<dbReference type="Pfam" id="PF13563">
    <property type="entry name" value="2_5_RNA_ligase2"/>
    <property type="match status" value="1"/>
</dbReference>
<reference evidence="1" key="1">
    <citation type="journal article" date="2014" name="Int. J. Syst. Evol. Microbiol.">
        <title>Complete genome sequence of Corynebacterium casei LMG S-19264T (=DSM 44701T), isolated from a smear-ripened cheese.</title>
        <authorList>
            <consortium name="US DOE Joint Genome Institute (JGI-PGF)"/>
            <person name="Walter F."/>
            <person name="Albersmeier A."/>
            <person name="Kalinowski J."/>
            <person name="Ruckert C."/>
        </authorList>
    </citation>
    <scope>NUCLEOTIDE SEQUENCE</scope>
    <source>
        <strain evidence="1">VKM Ac-1321</strain>
    </source>
</reference>
<evidence type="ECO:0008006" key="3">
    <source>
        <dbReference type="Google" id="ProtNLM"/>
    </source>
</evidence>
<keyword evidence="2" id="KW-1185">Reference proteome</keyword>
<dbReference type="InterPro" id="IPR009097">
    <property type="entry name" value="Cyclic_Pdiesterase"/>
</dbReference>
<proteinExistence type="predicted"/>
<dbReference type="RefSeq" id="WP_271189009.1">
    <property type="nucleotide sequence ID" value="NZ_BSFP01000003.1"/>
</dbReference>